<name>F7W8Z9_SORMK</name>
<dbReference type="OrthoDB" id="3545073at2759"/>
<dbReference type="InParanoid" id="F7W8Z9"/>
<comment type="caution">
    <text evidence="2">The sequence shown here is derived from an EMBL/GenBank/DDBJ whole genome shotgun (WGS) entry which is preliminary data.</text>
</comment>
<feature type="compositionally biased region" description="Polar residues" evidence="1">
    <location>
        <begin position="441"/>
        <end position="457"/>
    </location>
</feature>
<feature type="compositionally biased region" description="Low complexity" evidence="1">
    <location>
        <begin position="430"/>
        <end position="440"/>
    </location>
</feature>
<dbReference type="AlphaFoldDB" id="F7W8Z9"/>
<organism evidence="2 3">
    <name type="scientific">Sordaria macrospora (strain ATCC MYA-333 / DSM 997 / K(L3346) / K-hell)</name>
    <dbReference type="NCBI Taxonomy" id="771870"/>
    <lineage>
        <taxon>Eukaryota</taxon>
        <taxon>Fungi</taxon>
        <taxon>Dikarya</taxon>
        <taxon>Ascomycota</taxon>
        <taxon>Pezizomycotina</taxon>
        <taxon>Sordariomycetes</taxon>
        <taxon>Sordariomycetidae</taxon>
        <taxon>Sordariales</taxon>
        <taxon>Sordariaceae</taxon>
        <taxon>Sordaria</taxon>
    </lineage>
</organism>
<keyword evidence="3" id="KW-1185">Reference proteome</keyword>
<feature type="compositionally biased region" description="Polar residues" evidence="1">
    <location>
        <begin position="321"/>
        <end position="371"/>
    </location>
</feature>
<feature type="region of interest" description="Disordered" evidence="1">
    <location>
        <begin position="1"/>
        <end position="110"/>
    </location>
</feature>
<accession>F7W8Z9</accession>
<dbReference type="VEuPathDB" id="FungiDB:SMAC_07949"/>
<gene>
    <name evidence="2" type="ORF">SMAC_07949</name>
</gene>
<evidence type="ECO:0000256" key="1">
    <source>
        <dbReference type="SAM" id="MobiDB-lite"/>
    </source>
</evidence>
<feature type="region of interest" description="Disordered" evidence="1">
    <location>
        <begin position="321"/>
        <end position="482"/>
    </location>
</feature>
<proteinExistence type="predicted"/>
<dbReference type="eggNOG" id="ENOG502T43A">
    <property type="taxonomic scope" value="Eukaryota"/>
</dbReference>
<feature type="compositionally biased region" description="Polar residues" evidence="1">
    <location>
        <begin position="378"/>
        <end position="388"/>
    </location>
</feature>
<feature type="compositionally biased region" description="Polar residues" evidence="1">
    <location>
        <begin position="1"/>
        <end position="18"/>
    </location>
</feature>
<feature type="compositionally biased region" description="Low complexity" evidence="1">
    <location>
        <begin position="458"/>
        <end position="468"/>
    </location>
</feature>
<sequence length="569" mass="62316">MTKASDTASRTPKISHVSTVEVINPRELGAAHHHRTTFARWAQEAAERNHDDSSSTSSSDEDDDLGALQSTPSGLPASRKKATQQPKTDTDALPMSLTGSKQPSIPAEYNKMSDHNKSAIWRYLMTFTKTEITVPGDKAIVELLVLPKRRDLPRTWQRRLAKFEEFQLNTLTGLILYLGGVEKSSDVEGSSAVQISSGIKGLSNPCEDCRVHPEAHLFWEMNFYYGSYVDHRYPFPKCIFLPNILDDSASITERLDHRSCCNEYYRRWKKVPHWKNPLPNGSGSPGVARETADMDVMKTTSTNKSSGTQLNANISSNRLNSATSTTKAGNNSVHPSPSQASLPTCSPLQPATMVRDTTTPRSSARQATSPSAVKGHTENTSGWESSPVNPDVGANSWLQGVRNKIKEKKTERGTRHRKEDLGVEERHSSTSKTKVTPVSSAAASLSNLTMQDTSPAPSTTQQQSVSRVSQEEGIFDPANKSPQFIGFPGEKVQLLQASRRHTLECTVMAGSMKVQMIKTGGMGATSRVNGGETWTIKPDSQCLVSNFFPVDGEVAVIKIKSQPVLESTE</sequence>
<dbReference type="EMBL" id="CABT02000048">
    <property type="protein sequence ID" value="CCC13880.1"/>
    <property type="molecule type" value="Genomic_DNA"/>
</dbReference>
<reference evidence="2 3" key="1">
    <citation type="journal article" date="2010" name="PLoS Genet.">
        <title>De novo assembly of a 40 Mb eukaryotic genome from short sequence reads: Sordaria macrospora, a model organism for fungal morphogenesis.</title>
        <authorList>
            <person name="Nowrousian M."/>
            <person name="Stajich J."/>
            <person name="Chu M."/>
            <person name="Engh I."/>
            <person name="Espagne E."/>
            <person name="Halliday K."/>
            <person name="Kamerewerd J."/>
            <person name="Kempken F."/>
            <person name="Knab B."/>
            <person name="Kuo H.C."/>
            <person name="Osiewacz H.D."/>
            <person name="Poeggeler S."/>
            <person name="Read N."/>
            <person name="Seiler S."/>
            <person name="Smith K."/>
            <person name="Zickler D."/>
            <person name="Kueck U."/>
            <person name="Freitag M."/>
        </authorList>
    </citation>
    <scope>NUCLEOTIDE SEQUENCE [LARGE SCALE GENOMIC DNA]</scope>
    <source>
        <strain evidence="3">ATCC MYA-333 / DSM 997 / K(L3346) / K-hell</strain>
        <tissue evidence="2">Mycelium</tissue>
    </source>
</reference>
<dbReference type="Proteomes" id="UP000001881">
    <property type="component" value="Unassembled WGS sequence"/>
</dbReference>
<feature type="compositionally biased region" description="Basic and acidic residues" evidence="1">
    <location>
        <begin position="408"/>
        <end position="428"/>
    </location>
</feature>
<dbReference type="OMA" id="PECITLP"/>
<dbReference type="HOGENOM" id="CLU_479103_0_0_1"/>
<dbReference type="STRING" id="771870.F7W8Z9"/>
<protein>
    <submittedName>
        <fullName evidence="2">WGS project CABT00000000 data, contig 2.48</fullName>
    </submittedName>
</protein>
<evidence type="ECO:0000313" key="2">
    <source>
        <dbReference type="EMBL" id="CCC13880.1"/>
    </source>
</evidence>
<evidence type="ECO:0000313" key="3">
    <source>
        <dbReference type="Proteomes" id="UP000001881"/>
    </source>
</evidence>